<accession>A0A5S4UVC3</accession>
<evidence type="ECO:0000313" key="6">
    <source>
        <dbReference type="EMBL" id="TYL50492.1"/>
    </source>
</evidence>
<dbReference type="Pfam" id="PF03466">
    <property type="entry name" value="LysR_substrate"/>
    <property type="match status" value="1"/>
</dbReference>
<dbReference type="GO" id="GO:0032993">
    <property type="term" value="C:protein-DNA complex"/>
    <property type="evidence" value="ECO:0007669"/>
    <property type="project" value="TreeGrafter"/>
</dbReference>
<dbReference type="GO" id="GO:0003700">
    <property type="term" value="F:DNA-binding transcription factor activity"/>
    <property type="evidence" value="ECO:0007669"/>
    <property type="project" value="InterPro"/>
</dbReference>
<dbReference type="Pfam" id="PF00126">
    <property type="entry name" value="HTH_1"/>
    <property type="match status" value="1"/>
</dbReference>
<evidence type="ECO:0000313" key="7">
    <source>
        <dbReference type="Proteomes" id="UP000325243"/>
    </source>
</evidence>
<comment type="similarity">
    <text evidence="1">Belongs to the LysR transcriptional regulatory family.</text>
</comment>
<gene>
    <name evidence="6" type="ORF">FYC51_14935</name>
</gene>
<keyword evidence="2" id="KW-0805">Transcription regulation</keyword>
<dbReference type="InterPro" id="IPR000847">
    <property type="entry name" value="LysR_HTH_N"/>
</dbReference>
<sequence length="292" mass="30960">MYDLHRLRLLRELKHRGTLAAVGEALGYSTSAISHQLAILEREVGVPVLEPVGRRVRLTDAAELLVAHTERVLLELEHAEAAIAASRTDVSGHVRIAAFQSAAHSLIPAALDRLAAEHPNVEVSFLHVHAEHGLPALLARDVDLVLYEQYPGAPVAPITNIRTEHLLDDAMLVATPRANGATALAELADARWAMEPPGTRSREWAVAACRAAGFEPNVAFESTDVLLHARLVAHGRAVAFLPAIVSAEASACALEPSGSARTIRLALRRGSEAAPSIAAARSALRASGGEVA</sequence>
<organism evidence="6 7">
    <name type="scientific">Agromyces mariniharenae</name>
    <dbReference type="NCBI Taxonomy" id="2604423"/>
    <lineage>
        <taxon>Bacteria</taxon>
        <taxon>Bacillati</taxon>
        <taxon>Actinomycetota</taxon>
        <taxon>Actinomycetes</taxon>
        <taxon>Micrococcales</taxon>
        <taxon>Microbacteriaceae</taxon>
        <taxon>Agromyces</taxon>
    </lineage>
</organism>
<comment type="caution">
    <text evidence="6">The sequence shown here is derived from an EMBL/GenBank/DDBJ whole genome shotgun (WGS) entry which is preliminary data.</text>
</comment>
<dbReference type="SUPFAM" id="SSF46785">
    <property type="entry name" value="Winged helix' DNA-binding domain"/>
    <property type="match status" value="1"/>
</dbReference>
<evidence type="ECO:0000256" key="4">
    <source>
        <dbReference type="ARBA" id="ARBA00023163"/>
    </source>
</evidence>
<name>A0A5S4UVC3_9MICO</name>
<dbReference type="EMBL" id="VSSB01000002">
    <property type="protein sequence ID" value="TYL50492.1"/>
    <property type="molecule type" value="Genomic_DNA"/>
</dbReference>
<keyword evidence="7" id="KW-1185">Reference proteome</keyword>
<dbReference type="PANTHER" id="PTHR30346:SF29">
    <property type="entry name" value="LYSR SUBSTRATE-BINDING"/>
    <property type="match status" value="1"/>
</dbReference>
<dbReference type="InterPro" id="IPR005119">
    <property type="entry name" value="LysR_subst-bd"/>
</dbReference>
<evidence type="ECO:0000256" key="3">
    <source>
        <dbReference type="ARBA" id="ARBA00023125"/>
    </source>
</evidence>
<keyword evidence="4" id="KW-0804">Transcription</keyword>
<dbReference type="GO" id="GO:0003677">
    <property type="term" value="F:DNA binding"/>
    <property type="evidence" value="ECO:0007669"/>
    <property type="project" value="UniProtKB-KW"/>
</dbReference>
<dbReference type="AlphaFoldDB" id="A0A5S4UVC3"/>
<feature type="domain" description="HTH lysR-type" evidence="5">
    <location>
        <begin position="1"/>
        <end position="59"/>
    </location>
</feature>
<dbReference type="PROSITE" id="PS50931">
    <property type="entry name" value="HTH_LYSR"/>
    <property type="match status" value="1"/>
</dbReference>
<dbReference type="Gene3D" id="3.40.190.10">
    <property type="entry name" value="Periplasmic binding protein-like II"/>
    <property type="match status" value="2"/>
</dbReference>
<evidence type="ECO:0000256" key="1">
    <source>
        <dbReference type="ARBA" id="ARBA00009437"/>
    </source>
</evidence>
<proteinExistence type="inferred from homology"/>
<evidence type="ECO:0000259" key="5">
    <source>
        <dbReference type="PROSITE" id="PS50931"/>
    </source>
</evidence>
<dbReference type="InterPro" id="IPR036388">
    <property type="entry name" value="WH-like_DNA-bd_sf"/>
</dbReference>
<protein>
    <submittedName>
        <fullName evidence="6">LysR family transcriptional regulator</fullName>
    </submittedName>
</protein>
<keyword evidence="3" id="KW-0238">DNA-binding</keyword>
<dbReference type="InterPro" id="IPR036390">
    <property type="entry name" value="WH_DNA-bd_sf"/>
</dbReference>
<dbReference type="Proteomes" id="UP000325243">
    <property type="component" value="Unassembled WGS sequence"/>
</dbReference>
<reference evidence="6 7" key="1">
    <citation type="submission" date="2019-08" db="EMBL/GenBank/DDBJ databases">
        <authorList>
            <person name="Hu J."/>
        </authorList>
    </citation>
    <scope>NUCLEOTIDE SEQUENCE [LARGE SCALE GENOMIC DNA]</scope>
    <source>
        <strain evidence="6 7">NEAU-184</strain>
    </source>
</reference>
<dbReference type="Gene3D" id="1.10.10.10">
    <property type="entry name" value="Winged helix-like DNA-binding domain superfamily/Winged helix DNA-binding domain"/>
    <property type="match status" value="1"/>
</dbReference>
<evidence type="ECO:0000256" key="2">
    <source>
        <dbReference type="ARBA" id="ARBA00023015"/>
    </source>
</evidence>
<dbReference type="SUPFAM" id="SSF53850">
    <property type="entry name" value="Periplasmic binding protein-like II"/>
    <property type="match status" value="1"/>
</dbReference>
<dbReference type="PANTHER" id="PTHR30346">
    <property type="entry name" value="TRANSCRIPTIONAL DUAL REGULATOR HCAR-RELATED"/>
    <property type="match status" value="1"/>
</dbReference>
<dbReference type="RefSeq" id="WP_148734593.1">
    <property type="nucleotide sequence ID" value="NZ_VSSB01000002.1"/>
</dbReference>